<protein>
    <recommendedName>
        <fullName evidence="1">IPT/TIG domain-containing protein</fullName>
    </recommendedName>
</protein>
<evidence type="ECO:0000259" key="1">
    <source>
        <dbReference type="Pfam" id="PF01833"/>
    </source>
</evidence>
<dbReference type="HOGENOM" id="CLU_2300658_0_0_7"/>
<dbReference type="InterPro" id="IPR014756">
    <property type="entry name" value="Ig_E-set"/>
</dbReference>
<feature type="domain" description="IPT/TIG" evidence="1">
    <location>
        <begin position="20"/>
        <end position="53"/>
    </location>
</feature>
<evidence type="ECO:0000313" key="2">
    <source>
        <dbReference type="EMBL" id="ETW92140.1"/>
    </source>
</evidence>
<dbReference type="GO" id="GO:0017154">
    <property type="term" value="F:semaphorin receptor activity"/>
    <property type="evidence" value="ECO:0007669"/>
    <property type="project" value="InterPro"/>
</dbReference>
<dbReference type="AlphaFoldDB" id="W4L387"/>
<dbReference type="EMBL" id="AZHX01003060">
    <property type="protein sequence ID" value="ETW92140.1"/>
    <property type="molecule type" value="Genomic_DNA"/>
</dbReference>
<dbReference type="SUPFAM" id="SSF81296">
    <property type="entry name" value="E set domains"/>
    <property type="match status" value="1"/>
</dbReference>
<dbReference type="InterPro" id="IPR031148">
    <property type="entry name" value="Plexin"/>
</dbReference>
<evidence type="ECO:0000313" key="3">
    <source>
        <dbReference type="Proteomes" id="UP000019140"/>
    </source>
</evidence>
<dbReference type="InterPro" id="IPR002909">
    <property type="entry name" value="IPT_dom"/>
</dbReference>
<dbReference type="Pfam" id="PF01833">
    <property type="entry name" value="TIG"/>
    <property type="match status" value="1"/>
</dbReference>
<dbReference type="InterPro" id="IPR013783">
    <property type="entry name" value="Ig-like_fold"/>
</dbReference>
<comment type="caution">
    <text evidence="2">The sequence shown here is derived from an EMBL/GenBank/DDBJ whole genome shotgun (WGS) entry which is preliminary data.</text>
</comment>
<keyword evidence="3" id="KW-1185">Reference proteome</keyword>
<organism evidence="2 3">
    <name type="scientific">Candidatus Entotheonella gemina</name>
    <dbReference type="NCBI Taxonomy" id="1429439"/>
    <lineage>
        <taxon>Bacteria</taxon>
        <taxon>Pseudomonadati</taxon>
        <taxon>Nitrospinota/Tectimicrobiota group</taxon>
        <taxon>Candidatus Tectimicrobiota</taxon>
        <taxon>Candidatus Entotheonellia</taxon>
        <taxon>Candidatus Entotheonellales</taxon>
        <taxon>Candidatus Entotheonellaceae</taxon>
        <taxon>Candidatus Entotheonella</taxon>
    </lineage>
</organism>
<proteinExistence type="predicted"/>
<dbReference type="PANTHER" id="PTHR22625:SF70">
    <property type="entry name" value="PLEXIN A, ISOFORM A"/>
    <property type="match status" value="1"/>
</dbReference>
<accession>W4L387</accession>
<name>W4L387_9BACT</name>
<dbReference type="Proteomes" id="UP000019140">
    <property type="component" value="Unassembled WGS sequence"/>
</dbReference>
<gene>
    <name evidence="2" type="ORF">ETSY2_54400</name>
</gene>
<dbReference type="Gene3D" id="2.60.40.10">
    <property type="entry name" value="Immunoglobulins"/>
    <property type="match status" value="1"/>
</dbReference>
<reference evidence="2 3" key="1">
    <citation type="journal article" date="2014" name="Nature">
        <title>An environmental bacterial taxon with a large and distinct metabolic repertoire.</title>
        <authorList>
            <person name="Wilson M.C."/>
            <person name="Mori T."/>
            <person name="Ruckert C."/>
            <person name="Uria A.R."/>
            <person name="Helf M.J."/>
            <person name="Takada K."/>
            <person name="Gernert C."/>
            <person name="Steffens U.A."/>
            <person name="Heycke N."/>
            <person name="Schmitt S."/>
            <person name="Rinke C."/>
            <person name="Helfrich E.J."/>
            <person name="Brachmann A.O."/>
            <person name="Gurgui C."/>
            <person name="Wakimoto T."/>
            <person name="Kracht M."/>
            <person name="Crusemann M."/>
            <person name="Hentschel U."/>
            <person name="Abe I."/>
            <person name="Matsunaga S."/>
            <person name="Kalinowski J."/>
            <person name="Takeyama H."/>
            <person name="Piel J."/>
        </authorList>
    </citation>
    <scope>NUCLEOTIDE SEQUENCE [LARGE SCALE GENOMIC DNA]</scope>
    <source>
        <strain evidence="3">TSY2</strain>
    </source>
</reference>
<sequence>MEECSMDNMFFTSSDQCPPPAITSVQPKRGPVQGGTLVTLTGTDLGTKFTDIVEVRLLSNSSSGSDCSLSEEGYVVEGMLCVRLQLLITRTVLSGGECQS</sequence>
<dbReference type="PANTHER" id="PTHR22625">
    <property type="entry name" value="PLEXIN"/>
    <property type="match status" value="1"/>
</dbReference>